<sequence length="121" mass="13976">MKQLTGNEILTAFSIGDYCLSGAEIKRIDIYTKEEELELDVYIDLSYSRFEKHVQLKFSEVSAYSLVANPANGFRRIEQYKFNKCNGLYYICFDPVAYNPGILTQDQDYILCKQVKAFLAD</sequence>
<dbReference type="OrthoDB" id="767139at2"/>
<comment type="caution">
    <text evidence="1">The sequence shown here is derived from an EMBL/GenBank/DDBJ whole genome shotgun (WGS) entry which is preliminary data.</text>
</comment>
<name>A0A318ULC0_9SPHI</name>
<dbReference type="Proteomes" id="UP000248198">
    <property type="component" value="Unassembled WGS sequence"/>
</dbReference>
<protein>
    <recommendedName>
        <fullName evidence="3">Immunity protein 50 of polymorphic toxin system</fullName>
    </recommendedName>
</protein>
<dbReference type="RefSeq" id="WP_110827233.1">
    <property type="nucleotide sequence ID" value="NZ_QKLU01000001.1"/>
</dbReference>
<reference evidence="1 2" key="1">
    <citation type="submission" date="2018-06" db="EMBL/GenBank/DDBJ databases">
        <title>Genomic Encyclopedia of Archaeal and Bacterial Type Strains, Phase II (KMG-II): from individual species to whole genera.</title>
        <authorList>
            <person name="Goeker M."/>
        </authorList>
    </citation>
    <scope>NUCLEOTIDE SEQUENCE [LARGE SCALE GENOMIC DNA]</scope>
    <source>
        <strain evidence="1 2">DSM 27372</strain>
    </source>
</reference>
<proteinExistence type="predicted"/>
<keyword evidence="2" id="KW-1185">Reference proteome</keyword>
<dbReference type="AlphaFoldDB" id="A0A318ULC0"/>
<gene>
    <name evidence="1" type="ORF">B0O44_101644</name>
</gene>
<evidence type="ECO:0000313" key="2">
    <source>
        <dbReference type="Proteomes" id="UP000248198"/>
    </source>
</evidence>
<dbReference type="EMBL" id="QKLU01000001">
    <property type="protein sequence ID" value="PYF77164.1"/>
    <property type="molecule type" value="Genomic_DNA"/>
</dbReference>
<evidence type="ECO:0008006" key="3">
    <source>
        <dbReference type="Google" id="ProtNLM"/>
    </source>
</evidence>
<evidence type="ECO:0000313" key="1">
    <source>
        <dbReference type="EMBL" id="PYF77164.1"/>
    </source>
</evidence>
<organism evidence="1 2">
    <name type="scientific">Pedobacter nutrimenti</name>
    <dbReference type="NCBI Taxonomy" id="1241337"/>
    <lineage>
        <taxon>Bacteria</taxon>
        <taxon>Pseudomonadati</taxon>
        <taxon>Bacteroidota</taxon>
        <taxon>Sphingobacteriia</taxon>
        <taxon>Sphingobacteriales</taxon>
        <taxon>Sphingobacteriaceae</taxon>
        <taxon>Pedobacter</taxon>
    </lineage>
</organism>
<accession>A0A318ULC0</accession>